<gene>
    <name evidence="1" type="ORF">C1280_19845</name>
</gene>
<dbReference type="KEGG" id="gog:C1280_19845"/>
<proteinExistence type="predicted"/>
<evidence type="ECO:0000313" key="1">
    <source>
        <dbReference type="EMBL" id="AWM39013.1"/>
    </source>
</evidence>
<dbReference type="Proteomes" id="UP000245802">
    <property type="component" value="Chromosome"/>
</dbReference>
<accession>A0A2Z3GZ19</accession>
<sequence>MCLLVIRVYTAFPLPTKRGELHCARTIVGYGLAPYEIVYLSHPDEEKIVGFELFPIFPPSLRSQDGKLTQYVPQRLSSSGTFPTQISVDPNRLAVFTLPDELRDDLGLAISGLARIDNTRGMDLAVQAAAGNARAHGYNFQSHQRAKHLAVAEATRNIG</sequence>
<evidence type="ECO:0000313" key="2">
    <source>
        <dbReference type="Proteomes" id="UP000245802"/>
    </source>
</evidence>
<keyword evidence="2" id="KW-1185">Reference proteome</keyword>
<dbReference type="AlphaFoldDB" id="A0A2Z3GZ19"/>
<name>A0A2Z3GZ19_9BACT</name>
<dbReference type="EMBL" id="CP025958">
    <property type="protein sequence ID" value="AWM39013.1"/>
    <property type="molecule type" value="Genomic_DNA"/>
</dbReference>
<reference evidence="1 2" key="1">
    <citation type="submission" date="2018-01" db="EMBL/GenBank/DDBJ databases">
        <title>G. obscuriglobus.</title>
        <authorList>
            <person name="Franke J."/>
            <person name="Blomberg W."/>
            <person name="Selmecki A."/>
        </authorList>
    </citation>
    <scope>NUCLEOTIDE SEQUENCE [LARGE SCALE GENOMIC DNA]</scope>
    <source>
        <strain evidence="1 2">DSM 5831</strain>
    </source>
</reference>
<protein>
    <submittedName>
        <fullName evidence="1">Uncharacterized protein</fullName>
    </submittedName>
</protein>
<organism evidence="1 2">
    <name type="scientific">Gemmata obscuriglobus</name>
    <dbReference type="NCBI Taxonomy" id="114"/>
    <lineage>
        <taxon>Bacteria</taxon>
        <taxon>Pseudomonadati</taxon>
        <taxon>Planctomycetota</taxon>
        <taxon>Planctomycetia</taxon>
        <taxon>Gemmatales</taxon>
        <taxon>Gemmataceae</taxon>
        <taxon>Gemmata</taxon>
    </lineage>
</organism>